<keyword evidence="3" id="KW-0997">Cell inner membrane</keyword>
<evidence type="ECO:0000256" key="3">
    <source>
        <dbReference type="ARBA" id="ARBA00022519"/>
    </source>
</evidence>
<dbReference type="Pfam" id="PF03279">
    <property type="entry name" value="Lip_A_acyltrans"/>
    <property type="match status" value="1"/>
</dbReference>
<evidence type="ECO:0000256" key="6">
    <source>
        <dbReference type="ARBA" id="ARBA00023315"/>
    </source>
</evidence>
<evidence type="ECO:0000256" key="4">
    <source>
        <dbReference type="ARBA" id="ARBA00022679"/>
    </source>
</evidence>
<keyword evidence="6 7" id="KW-0012">Acyltransferase</keyword>
<proteinExistence type="predicted"/>
<dbReference type="EC" id="2.3.1.242" evidence="7"/>
<dbReference type="PIRSF" id="PIRSF026649">
    <property type="entry name" value="MsbB"/>
    <property type="match status" value="1"/>
</dbReference>
<keyword evidence="4 7" id="KW-0808">Transferase</keyword>
<dbReference type="GO" id="GO:0005886">
    <property type="term" value="C:plasma membrane"/>
    <property type="evidence" value="ECO:0007669"/>
    <property type="project" value="UniProtKB-SubCell"/>
</dbReference>
<dbReference type="EMBL" id="CP138327">
    <property type="protein sequence ID" value="WXT99587.1"/>
    <property type="molecule type" value="Genomic_DNA"/>
</dbReference>
<dbReference type="InterPro" id="IPR004960">
    <property type="entry name" value="LipA_acyltrans"/>
</dbReference>
<keyword evidence="5" id="KW-0472">Membrane</keyword>
<comment type="subcellular location">
    <subcellularLocation>
        <location evidence="1">Cell inner membrane</location>
    </subcellularLocation>
</comment>
<dbReference type="GO" id="GO:0016746">
    <property type="term" value="F:acyltransferase activity"/>
    <property type="evidence" value="ECO:0007669"/>
    <property type="project" value="UniProtKB-KW"/>
</dbReference>
<evidence type="ECO:0000256" key="5">
    <source>
        <dbReference type="ARBA" id="ARBA00023136"/>
    </source>
</evidence>
<evidence type="ECO:0000256" key="1">
    <source>
        <dbReference type="ARBA" id="ARBA00004533"/>
    </source>
</evidence>
<dbReference type="CDD" id="cd07984">
    <property type="entry name" value="LPLAT_LABLAT-like"/>
    <property type="match status" value="1"/>
</dbReference>
<accession>A0AAU6PF11</accession>
<organism evidence="7">
    <name type="scientific">Catillopecten margaritatus gill symbiont</name>
    <dbReference type="NCBI Taxonomy" id="3083288"/>
    <lineage>
        <taxon>Bacteria</taxon>
        <taxon>Pseudomonadati</taxon>
        <taxon>Pseudomonadota</taxon>
        <taxon>Gammaproteobacteria</taxon>
        <taxon>sulfur-oxidizing symbionts</taxon>
    </lineage>
</organism>
<protein>
    <submittedName>
        <fullName evidence="7">Lipid A biosynthesis palmitoleoyltransferase</fullName>
        <ecNumber evidence="7">2.3.1.242</ecNumber>
    </submittedName>
</protein>
<evidence type="ECO:0000256" key="2">
    <source>
        <dbReference type="ARBA" id="ARBA00022475"/>
    </source>
</evidence>
<gene>
    <name evidence="7" type="primary">lpxP</name>
    <name evidence="7" type="ORF">Ctma_0287</name>
</gene>
<dbReference type="GO" id="GO:0009247">
    <property type="term" value="P:glycolipid biosynthetic process"/>
    <property type="evidence" value="ECO:0007669"/>
    <property type="project" value="UniProtKB-ARBA"/>
</dbReference>
<sequence>MKKPNFYHPKFIPTWILIALMKLGSKFSFKTQVAIGKKMGRILYPLLSKFRKIALINISQCFPEKNQTDIEQLAKQHFEAIGIAFFESANCFYLKDETLKKRYRIDNSHILETALIQKKNVILLVGHFTTMMLAGRMLLQNFEFADVYRPQNNLLFDAEMTKQFIKHGSTMIKAKDSRTLIKTLKSGLPIWYAPDQDLGVKHSTFAPFFGVQTATINATEKLANIDNTVVIPLSFIRGKSGYELDFSHPLEDYPSSDTQQNATLTNHILEQQILQAPEQYLWIHRRFKSRPMGEKTFYSLK</sequence>
<dbReference type="AlphaFoldDB" id="A0AAU6PF11"/>
<evidence type="ECO:0000313" key="7">
    <source>
        <dbReference type="EMBL" id="WXT99587.1"/>
    </source>
</evidence>
<keyword evidence="2" id="KW-1003">Cell membrane</keyword>
<name>A0AAU6PF11_9GAMM</name>
<dbReference type="PANTHER" id="PTHR30606:SF9">
    <property type="entry name" value="LIPID A BIOSYNTHESIS LAUROYLTRANSFERASE"/>
    <property type="match status" value="1"/>
</dbReference>
<dbReference type="PANTHER" id="PTHR30606">
    <property type="entry name" value="LIPID A BIOSYNTHESIS LAUROYL ACYLTRANSFERASE"/>
    <property type="match status" value="1"/>
</dbReference>
<reference evidence="7" key="1">
    <citation type="submission" date="2023-10" db="EMBL/GenBank/DDBJ databases">
        <title>The first scallop-associated chemosynthetic bacterial symbiont.</title>
        <authorList>
            <person name="Lin Y.-T."/>
            <person name="Sun J."/>
            <person name="Ip J.C.-H."/>
            <person name="He X."/>
            <person name="Gao Z.-M."/>
            <person name="Perez M."/>
            <person name="Xu T."/>
            <person name="Qian P.-Y."/>
            <person name="Qiu J.-W."/>
        </authorList>
    </citation>
    <scope>NUCLEOTIDE SEQUENCE</scope>
    <source>
        <strain evidence="7">Gill1</strain>
    </source>
</reference>